<evidence type="ECO:0000313" key="2">
    <source>
        <dbReference type="EMBL" id="WAH38594.1"/>
    </source>
</evidence>
<feature type="transmembrane region" description="Helical" evidence="1">
    <location>
        <begin position="36"/>
        <end position="57"/>
    </location>
</feature>
<name>A0ABY6Z8L5_9BACL</name>
<keyword evidence="1" id="KW-0812">Transmembrane</keyword>
<organism evidence="2 3">
    <name type="scientific">Alicyclobacillus dauci</name>
    <dbReference type="NCBI Taxonomy" id="1475485"/>
    <lineage>
        <taxon>Bacteria</taxon>
        <taxon>Bacillati</taxon>
        <taxon>Bacillota</taxon>
        <taxon>Bacilli</taxon>
        <taxon>Bacillales</taxon>
        <taxon>Alicyclobacillaceae</taxon>
        <taxon>Alicyclobacillus</taxon>
    </lineage>
</organism>
<keyword evidence="1" id="KW-1133">Transmembrane helix</keyword>
<dbReference type="Proteomes" id="UP001164803">
    <property type="component" value="Chromosome"/>
</dbReference>
<keyword evidence="1" id="KW-0472">Membrane</keyword>
<protein>
    <submittedName>
        <fullName evidence="2">Uncharacterized protein</fullName>
    </submittedName>
</protein>
<evidence type="ECO:0000256" key="1">
    <source>
        <dbReference type="SAM" id="Phobius"/>
    </source>
</evidence>
<sequence length="60" mass="7115">MKWLFSMWARQPYTIPLIWLNISMATLTGIEDWLKGTYPFTPAMWVMIEIAALYGVYKVR</sequence>
<dbReference type="RefSeq" id="WP_268046177.1">
    <property type="nucleotide sequence ID" value="NZ_CP104064.1"/>
</dbReference>
<keyword evidence="3" id="KW-1185">Reference proteome</keyword>
<feature type="transmembrane region" description="Helical" evidence="1">
    <location>
        <begin position="12"/>
        <end position="30"/>
    </location>
</feature>
<evidence type="ECO:0000313" key="3">
    <source>
        <dbReference type="Proteomes" id="UP001164803"/>
    </source>
</evidence>
<dbReference type="EMBL" id="CP104064">
    <property type="protein sequence ID" value="WAH38594.1"/>
    <property type="molecule type" value="Genomic_DNA"/>
</dbReference>
<gene>
    <name evidence="2" type="ORF">NZD86_08980</name>
</gene>
<proteinExistence type="predicted"/>
<accession>A0ABY6Z8L5</accession>
<reference evidence="2" key="1">
    <citation type="submission" date="2022-08" db="EMBL/GenBank/DDBJ databases">
        <title>Alicyclobacillus dauci DSM2870, complete genome.</title>
        <authorList>
            <person name="Wang Q."/>
            <person name="Cai R."/>
            <person name="Wang Z."/>
        </authorList>
    </citation>
    <scope>NUCLEOTIDE SEQUENCE</scope>
    <source>
        <strain evidence="2">DSM 28700</strain>
    </source>
</reference>